<evidence type="ECO:0000313" key="11">
    <source>
        <dbReference type="Proteomes" id="UP000186817"/>
    </source>
</evidence>
<comment type="function">
    <text evidence="6">RNA-binding component of the eukaryotic translation initiation factor 3 (eIF-3) complex, which is involved in protein synthesis of a specialized repertoire of mRNAs and, together with other initiation factors, stimulates binding of mRNA and methionyl-tRNAi to the 40S ribosome. The eIF-3 complex specifically targets and initiates translation of a subset of mRNAs involved in cell proliferation.</text>
</comment>
<evidence type="ECO:0000256" key="8">
    <source>
        <dbReference type="SAM" id="MobiDB-lite"/>
    </source>
</evidence>
<reference evidence="10 11" key="1">
    <citation type="submission" date="2016-02" db="EMBL/GenBank/DDBJ databases">
        <title>Genome analysis of coral dinoflagellate symbionts highlights evolutionary adaptations to a symbiotic lifestyle.</title>
        <authorList>
            <person name="Aranda M."/>
            <person name="Li Y."/>
            <person name="Liew Y.J."/>
            <person name="Baumgarten S."/>
            <person name="Simakov O."/>
            <person name="Wilson M."/>
            <person name="Piel J."/>
            <person name="Ashoor H."/>
            <person name="Bougouffa S."/>
            <person name="Bajic V.B."/>
            <person name="Ryu T."/>
            <person name="Ravasi T."/>
            <person name="Bayer T."/>
            <person name="Micklem G."/>
            <person name="Kim H."/>
            <person name="Bhak J."/>
            <person name="Lajeunesse T.C."/>
            <person name="Voolstra C.R."/>
        </authorList>
    </citation>
    <scope>NUCLEOTIDE SEQUENCE [LARGE SCALE GENOMIC DNA]</scope>
    <source>
        <strain evidence="10 11">CCMP2467</strain>
    </source>
</reference>
<comment type="subunit">
    <text evidence="6 7">Component of the eukaryotic translation initiation factor 3 (eIF-3) complex.</text>
</comment>
<dbReference type="GO" id="GO:0031369">
    <property type="term" value="F:translation initiation factor binding"/>
    <property type="evidence" value="ECO:0007669"/>
    <property type="project" value="InterPro"/>
</dbReference>
<dbReference type="PANTHER" id="PTHR14068">
    <property type="entry name" value="EUKARYOTIC TRANSLATION INITIATION FACTOR 3 EIF3 -RELATED"/>
    <property type="match status" value="1"/>
</dbReference>
<protein>
    <recommendedName>
        <fullName evidence="6 7">Eukaryotic translation initiation factor 3 subunit B</fullName>
        <shortName evidence="6 7">eIF3b</shortName>
    </recommendedName>
    <alternativeName>
        <fullName evidence="6">Eukaryotic translation initiation factor 3 subunit 9</fullName>
    </alternativeName>
</protein>
<dbReference type="Proteomes" id="UP000186817">
    <property type="component" value="Unassembled WGS sequence"/>
</dbReference>
<dbReference type="GO" id="GO:0033290">
    <property type="term" value="C:eukaryotic 48S preinitiation complex"/>
    <property type="evidence" value="ECO:0007669"/>
    <property type="project" value="UniProtKB-UniRule"/>
</dbReference>
<sequence length="813" mass="93137">MIVTSRGRRPSTAGNAPQLRRGSFAKARESRPRPTTKMHLRVQANRPFSAPRMRCDVGSDAQRPGTAPAVRRTSTPRTPTTPRQKVGRPGSLSFEPVSRTTAMPDIQELVEQELEEREEEDLLEFISDGEGEDIDTLEEPLRLDESFPSTLIVSGIPQVPKEKFDKLLGVISKLFNKYGDNEKEMPFNAAGTMTEGCVLITYESSDAATQAQQALDGMSLDKKHTFKVVKLDQFNDITNRDEDFRPRRTLASYSRTDFRTWLTDTKCREQFLLRYQTETEIYWHDTTIGEPTLSYGGEREKRTGKIWCDWQVQWSPLGHFLTTFHKQGVALWGGPEFTKKIRFAHDGVKYLEFSPTEEYALTWNGTSALENDTQAVRIHRVLTGESVFNCRTPAVAPLGGDFPHFLWSHDGKYFAECNEASISVRETDTFQLIKDEDGKKRTLKFPELSTFQWSPKDNLLSVWCLEKENNPARLVLVEIPSRRELASRSRTQVEASMHWQSEGDYLCLINTKLSKTKKKGATNLEIFRIREKNIPVDIVEVKDSVRGFHWETKGHRFSLLTSDESGHHPKMFIYGLSKEKCEVLSFFDLPSNSYNNFFWAPEGQYFVCAAVGHGDLLFGGMTSDNKLEILHKDEHFMLTDVQWDPSSRYVITAVTQPMQNEIGGFKYSMEAGFAIWTFQGRVLHRQQKEKLWQISWRPHPPSLLSSSKQAASSRCSTHFTSDRLYLEYGGGFSKKYDQLDDQAKEAARNAYRNERDGKMNAFKEILARLDDIRYDKYEETGWGDAFDEFTASKGWSPLQEVSQDVIEVVEEKI</sequence>
<dbReference type="SUPFAM" id="SSF82171">
    <property type="entry name" value="DPP6 N-terminal domain-like"/>
    <property type="match status" value="1"/>
</dbReference>
<dbReference type="PIRSF" id="PIRSF036424">
    <property type="entry name" value="eIF3b"/>
    <property type="match status" value="1"/>
</dbReference>
<dbReference type="CDD" id="cd12278">
    <property type="entry name" value="RRM_eIF3B"/>
    <property type="match status" value="1"/>
</dbReference>
<evidence type="ECO:0000259" key="9">
    <source>
        <dbReference type="Pfam" id="PF08662"/>
    </source>
</evidence>
<dbReference type="PANTHER" id="PTHR14068:SF0">
    <property type="entry name" value="EUKARYOTIC TRANSLATION INITIATION FACTOR 3 SUBUNIT B"/>
    <property type="match status" value="1"/>
</dbReference>
<accession>A0A1Q9ENM2</accession>
<comment type="similarity">
    <text evidence="6 7">Belongs to the eIF-3 subunit B family.</text>
</comment>
<organism evidence="10 11">
    <name type="scientific">Symbiodinium microadriaticum</name>
    <name type="common">Dinoflagellate</name>
    <name type="synonym">Zooxanthella microadriatica</name>
    <dbReference type="NCBI Taxonomy" id="2951"/>
    <lineage>
        <taxon>Eukaryota</taxon>
        <taxon>Sar</taxon>
        <taxon>Alveolata</taxon>
        <taxon>Dinophyceae</taxon>
        <taxon>Suessiales</taxon>
        <taxon>Symbiodiniaceae</taxon>
        <taxon>Symbiodinium</taxon>
    </lineage>
</organism>
<dbReference type="InterPro" id="IPR035979">
    <property type="entry name" value="RBD_domain_sf"/>
</dbReference>
<evidence type="ECO:0000256" key="5">
    <source>
        <dbReference type="ARBA" id="ARBA00022917"/>
    </source>
</evidence>
<evidence type="ECO:0000256" key="2">
    <source>
        <dbReference type="ARBA" id="ARBA00022490"/>
    </source>
</evidence>
<keyword evidence="11" id="KW-1185">Reference proteome</keyword>
<dbReference type="Gene3D" id="3.30.70.330">
    <property type="match status" value="1"/>
</dbReference>
<feature type="domain" description="Translation initiation factor beta propellor-like" evidence="9">
    <location>
        <begin position="494"/>
        <end position="694"/>
    </location>
</feature>
<dbReference type="EMBL" id="LSRX01000105">
    <property type="protein sequence ID" value="OLQ09024.1"/>
    <property type="molecule type" value="Genomic_DNA"/>
</dbReference>
<name>A0A1Q9ENM2_SYMMI</name>
<dbReference type="GO" id="GO:0003723">
    <property type="term" value="F:RNA binding"/>
    <property type="evidence" value="ECO:0007669"/>
    <property type="project" value="UniProtKB-UniRule"/>
</dbReference>
<dbReference type="OMA" id="LWGGPQF"/>
<evidence type="ECO:0000313" key="10">
    <source>
        <dbReference type="EMBL" id="OLQ09024.1"/>
    </source>
</evidence>
<dbReference type="InterPro" id="IPR034363">
    <property type="entry name" value="eIF3B_RRM"/>
</dbReference>
<dbReference type="Pfam" id="PF08662">
    <property type="entry name" value="eIF2A"/>
    <property type="match status" value="1"/>
</dbReference>
<proteinExistence type="inferred from homology"/>
<comment type="caution">
    <text evidence="10">The sequence shown here is derived from an EMBL/GenBank/DDBJ whole genome shotgun (WGS) entry which is preliminary data.</text>
</comment>
<dbReference type="Gene3D" id="2.130.10.10">
    <property type="entry name" value="YVTN repeat-like/Quinoprotein amine dehydrogenase"/>
    <property type="match status" value="1"/>
</dbReference>
<evidence type="ECO:0000256" key="1">
    <source>
        <dbReference type="ARBA" id="ARBA00004496"/>
    </source>
</evidence>
<comment type="function">
    <text evidence="7">Component of the eukaryotic translation initiation factor 3 (eIF-3) complex, which is involved in protein synthesis and, together with other initiation factors, stimulates binding of mRNA and methionyl-tRNAi to the 40S ribosome.</text>
</comment>
<dbReference type="InterPro" id="IPR011400">
    <property type="entry name" value="EIF3B"/>
</dbReference>
<dbReference type="SUPFAM" id="SSF54928">
    <property type="entry name" value="RNA-binding domain, RBD"/>
    <property type="match status" value="1"/>
</dbReference>
<keyword evidence="5 6" id="KW-0648">Protein biosynthesis</keyword>
<dbReference type="GO" id="GO:0003743">
    <property type="term" value="F:translation initiation factor activity"/>
    <property type="evidence" value="ECO:0007669"/>
    <property type="project" value="UniProtKB-UniRule"/>
</dbReference>
<keyword evidence="2 6" id="KW-0963">Cytoplasm</keyword>
<evidence type="ECO:0000256" key="6">
    <source>
        <dbReference type="HAMAP-Rule" id="MF_03001"/>
    </source>
</evidence>
<dbReference type="InterPro" id="IPR012677">
    <property type="entry name" value="Nucleotide-bd_a/b_plait_sf"/>
</dbReference>
<feature type="region of interest" description="Disordered" evidence="8">
    <location>
        <begin position="1"/>
        <end position="96"/>
    </location>
</feature>
<feature type="compositionally biased region" description="Low complexity" evidence="8">
    <location>
        <begin position="66"/>
        <end position="83"/>
    </location>
</feature>
<dbReference type="InterPro" id="IPR015943">
    <property type="entry name" value="WD40/YVTN_repeat-like_dom_sf"/>
</dbReference>
<evidence type="ECO:0000256" key="4">
    <source>
        <dbReference type="ARBA" id="ARBA00022884"/>
    </source>
</evidence>
<dbReference type="GO" id="GO:0016282">
    <property type="term" value="C:eukaryotic 43S preinitiation complex"/>
    <property type="evidence" value="ECO:0007669"/>
    <property type="project" value="UniProtKB-UniRule"/>
</dbReference>
<dbReference type="GO" id="GO:0001732">
    <property type="term" value="P:formation of cytoplasmic translation initiation complex"/>
    <property type="evidence" value="ECO:0007669"/>
    <property type="project" value="UniProtKB-UniRule"/>
</dbReference>
<keyword evidence="4 6" id="KW-0694">RNA-binding</keyword>
<comment type="subcellular location">
    <subcellularLocation>
        <location evidence="1 6 7">Cytoplasm</location>
    </subcellularLocation>
</comment>
<dbReference type="AlphaFoldDB" id="A0A1Q9ENM2"/>
<gene>
    <name evidence="10" type="primary">TIF3B1</name>
    <name evidence="10" type="ORF">AK812_SmicGene7425</name>
</gene>
<evidence type="ECO:0000256" key="7">
    <source>
        <dbReference type="PIRNR" id="PIRNR036424"/>
    </source>
</evidence>
<dbReference type="InterPro" id="IPR013979">
    <property type="entry name" value="TIF_beta_prop-like"/>
</dbReference>
<dbReference type="GO" id="GO:0005852">
    <property type="term" value="C:eukaryotic translation initiation factor 3 complex"/>
    <property type="evidence" value="ECO:0007669"/>
    <property type="project" value="UniProtKB-UniRule"/>
</dbReference>
<dbReference type="OrthoDB" id="10250414at2759"/>
<dbReference type="HAMAP" id="MF_03001">
    <property type="entry name" value="eIF3b"/>
    <property type="match status" value="1"/>
</dbReference>
<evidence type="ECO:0000256" key="3">
    <source>
        <dbReference type="ARBA" id="ARBA00022540"/>
    </source>
</evidence>
<keyword evidence="3 6" id="KW-0396">Initiation factor</keyword>